<gene>
    <name evidence="2" type="ORF">JD78_04232</name>
</gene>
<keyword evidence="1" id="KW-0472">Membrane</keyword>
<evidence type="ECO:0000313" key="3">
    <source>
        <dbReference type="Proteomes" id="UP000321490"/>
    </source>
</evidence>
<evidence type="ECO:0000313" key="2">
    <source>
        <dbReference type="EMBL" id="TWH75668.1"/>
    </source>
</evidence>
<protein>
    <submittedName>
        <fullName evidence="2">Uncharacterized protein</fullName>
    </submittedName>
</protein>
<dbReference type="OrthoDB" id="5187570at2"/>
<feature type="transmembrane region" description="Helical" evidence="1">
    <location>
        <begin position="158"/>
        <end position="179"/>
    </location>
</feature>
<keyword evidence="1" id="KW-0812">Transmembrane</keyword>
<dbReference type="Proteomes" id="UP000321490">
    <property type="component" value="Unassembled WGS sequence"/>
</dbReference>
<feature type="transmembrane region" description="Helical" evidence="1">
    <location>
        <begin position="452"/>
        <end position="472"/>
    </location>
</feature>
<comment type="caution">
    <text evidence="2">The sequence shown here is derived from an EMBL/GenBank/DDBJ whole genome shotgun (WGS) entry which is preliminary data.</text>
</comment>
<proteinExistence type="predicted"/>
<dbReference type="AlphaFoldDB" id="A0A562IXG0"/>
<keyword evidence="1" id="KW-1133">Transmembrane helix</keyword>
<feature type="transmembrane region" description="Helical" evidence="1">
    <location>
        <begin position="6"/>
        <end position="24"/>
    </location>
</feature>
<reference evidence="2 3" key="1">
    <citation type="submission" date="2019-07" db="EMBL/GenBank/DDBJ databases">
        <title>R&amp;d 2014.</title>
        <authorList>
            <person name="Klenk H.-P."/>
        </authorList>
    </citation>
    <scope>NUCLEOTIDE SEQUENCE [LARGE SCALE GENOMIC DNA]</scope>
    <source>
        <strain evidence="2 3">DSM 45764</strain>
    </source>
</reference>
<sequence length="606" mass="64195">MTQFLVQMAGCIVFGIAVAWWQGWRARRATTQLHEQGVSSLPARVTREGGRPRAGRVLLTAGQATWTARRGGTRIDLTGAHLLSVAEATGWQARFGDVVVRLSLHRGGTVEVRMDGDLADVLLDALLTPPAGDRAAPPLLEPPDDVPEPALRPPGRAWWGWALVGAAALWLAYCASMFLTGYSTTVTVTGGDGEGFCDVVWGDPSGRPQQGEADCADEPAGTTLDVRVTGWPDPGDPTTPGLFVTIALMFAVPAGAAGVARLGYLRSRRREWLLATSAPADTRAPAVMPLAALTEQDVHPGPGRAAVEVLTRLAPYAALQVPPSAWSRPDAPDGARTPVPASRFLARIWVPALVLAFVLALTWPWPYRWLVLQTSETAPVAATSTGRIATDPAGPFPGEVTVTFRLPDGTEQRADVTTGSDLPDGEQVRVRYAVESPRWARLDGEADDLDTGAAVAALASVATLGTAGWRVHTLARWRRRVRQAADTAPRPALGLLTADADGDPLLLLTDPLVVPTEFTAVPLARPLPHDAVTRLRPGTQLSVHGGLGHGAAVVVRVPGIEAPLLPTAPAVDLPPFVLLDLLDPAHAWARDQEEPDAPDPVDGHAH</sequence>
<dbReference type="RefSeq" id="WP_153362232.1">
    <property type="nucleotide sequence ID" value="NZ_JABGDC010000210.1"/>
</dbReference>
<feature type="transmembrane region" description="Helical" evidence="1">
    <location>
        <begin position="241"/>
        <end position="264"/>
    </location>
</feature>
<name>A0A562IXG0_9ACTN</name>
<evidence type="ECO:0000256" key="1">
    <source>
        <dbReference type="SAM" id="Phobius"/>
    </source>
</evidence>
<dbReference type="EMBL" id="VLKF01000001">
    <property type="protein sequence ID" value="TWH75668.1"/>
    <property type="molecule type" value="Genomic_DNA"/>
</dbReference>
<keyword evidence="3" id="KW-1185">Reference proteome</keyword>
<accession>A0A562IXG0</accession>
<organism evidence="2 3">
    <name type="scientific">Modestobacter roseus</name>
    <dbReference type="NCBI Taxonomy" id="1181884"/>
    <lineage>
        <taxon>Bacteria</taxon>
        <taxon>Bacillati</taxon>
        <taxon>Actinomycetota</taxon>
        <taxon>Actinomycetes</taxon>
        <taxon>Geodermatophilales</taxon>
        <taxon>Geodermatophilaceae</taxon>
        <taxon>Modestobacter</taxon>
    </lineage>
</organism>
<feature type="transmembrane region" description="Helical" evidence="1">
    <location>
        <begin position="344"/>
        <end position="365"/>
    </location>
</feature>